<protein>
    <submittedName>
        <fullName evidence="1">Uncharacterized protein</fullName>
    </submittedName>
</protein>
<dbReference type="AlphaFoldDB" id="A0A0T6BIJ5"/>
<reference evidence="2 4" key="3">
    <citation type="submission" date="2023-03" db="EMBL/GenBank/DDBJ databases">
        <title>Agriculturally important microbes genome sequencing.</title>
        <authorList>
            <person name="Dunlap C."/>
        </authorList>
    </citation>
    <scope>NUCLEOTIDE SEQUENCE [LARGE SCALE GENOMIC DNA]</scope>
    <source>
        <strain evidence="2 4">CBP-3203</strain>
    </source>
</reference>
<evidence type="ECO:0000313" key="1">
    <source>
        <dbReference type="EMBL" id="KRT87138.1"/>
    </source>
</evidence>
<sequence>MYEQISYAPVTKYRKLEDKGIVDLTYSNDERNDDSKIRTETFIVSAKDANEANKKADEAFKKQANVPYNEYYIWEITEDDCLEE</sequence>
<proteinExistence type="predicted"/>
<keyword evidence="4" id="KW-1185">Reference proteome</keyword>
<reference evidence="1" key="2">
    <citation type="submission" date="2015-10" db="EMBL/GenBank/DDBJ databases">
        <authorList>
            <person name="Gilbert D.G."/>
        </authorList>
    </citation>
    <scope>NUCLEOTIDE SEQUENCE</scope>
    <source>
        <strain evidence="1">GO-13</strain>
    </source>
</reference>
<dbReference type="Proteomes" id="UP001341297">
    <property type="component" value="Unassembled WGS sequence"/>
</dbReference>
<dbReference type="EMBL" id="JARRTL010000027">
    <property type="protein sequence ID" value="MEC0487190.1"/>
    <property type="molecule type" value="Genomic_DNA"/>
</dbReference>
<evidence type="ECO:0000313" key="3">
    <source>
        <dbReference type="Proteomes" id="UP000036168"/>
    </source>
</evidence>
<evidence type="ECO:0000313" key="4">
    <source>
        <dbReference type="Proteomes" id="UP001341297"/>
    </source>
</evidence>
<dbReference type="EMBL" id="LECW02000082">
    <property type="protein sequence ID" value="KRT87138.1"/>
    <property type="molecule type" value="Genomic_DNA"/>
</dbReference>
<organism evidence="1 3">
    <name type="scientific">Bacillus glycinifermentans</name>
    <dbReference type="NCBI Taxonomy" id="1664069"/>
    <lineage>
        <taxon>Bacteria</taxon>
        <taxon>Bacillati</taxon>
        <taxon>Bacillota</taxon>
        <taxon>Bacilli</taxon>
        <taxon>Bacillales</taxon>
        <taxon>Bacillaceae</taxon>
        <taxon>Bacillus</taxon>
    </lineage>
</organism>
<comment type="caution">
    <text evidence="1">The sequence shown here is derived from an EMBL/GenBank/DDBJ whole genome shotgun (WGS) entry which is preliminary data.</text>
</comment>
<accession>A0A0T6BIJ5</accession>
<dbReference type="RefSeq" id="WP_048355920.1">
    <property type="nucleotide sequence ID" value="NZ_JARRTL010000027.1"/>
</dbReference>
<reference evidence="1 3" key="1">
    <citation type="journal article" date="2015" name="Int. J. Syst. Evol. Microbiol.">
        <title>Bacillus glycinifermentans sp. nov., isolated from fermented soybean paste.</title>
        <authorList>
            <person name="Kim S.J."/>
            <person name="Dunlap C.A."/>
            <person name="Kwon S.W."/>
            <person name="Rooney A.P."/>
        </authorList>
    </citation>
    <scope>NUCLEOTIDE SEQUENCE [LARGE SCALE GENOMIC DNA]</scope>
    <source>
        <strain evidence="1 3">GO-13</strain>
    </source>
</reference>
<name>A0A0T6BIJ5_9BACI</name>
<dbReference type="Proteomes" id="UP000036168">
    <property type="component" value="Unassembled WGS sequence"/>
</dbReference>
<gene>
    <name evidence="1" type="ORF">AB447_209230</name>
    <name evidence="2" type="ORF">P8828_20770</name>
</gene>
<evidence type="ECO:0000313" key="2">
    <source>
        <dbReference type="EMBL" id="MEC0487190.1"/>
    </source>
</evidence>